<evidence type="ECO:0000313" key="2">
    <source>
        <dbReference type="Proteomes" id="UP001055105"/>
    </source>
</evidence>
<organism evidence="1 2">
    <name type="scientific">Alistipes finegoldii</name>
    <dbReference type="NCBI Taxonomy" id="214856"/>
    <lineage>
        <taxon>Bacteria</taxon>
        <taxon>Pseudomonadati</taxon>
        <taxon>Bacteroidota</taxon>
        <taxon>Bacteroidia</taxon>
        <taxon>Bacteroidales</taxon>
        <taxon>Rikenellaceae</taxon>
        <taxon>Alistipes</taxon>
    </lineage>
</organism>
<protein>
    <recommendedName>
        <fullName evidence="3">Methyltransferase domain-containing protein</fullName>
    </recommendedName>
</protein>
<dbReference type="SUPFAM" id="SSF53335">
    <property type="entry name" value="S-adenosyl-L-methionine-dependent methyltransferases"/>
    <property type="match status" value="1"/>
</dbReference>
<name>A0AA37NS58_9BACT</name>
<accession>A0AA37NS58</accession>
<dbReference type="RefSeq" id="WP_147620990.1">
    <property type="nucleotide sequence ID" value="NZ_AP025581.1"/>
</dbReference>
<proteinExistence type="predicted"/>
<dbReference type="Proteomes" id="UP001055105">
    <property type="component" value="Unassembled WGS sequence"/>
</dbReference>
<evidence type="ECO:0000313" key="1">
    <source>
        <dbReference type="EMBL" id="GKI19782.1"/>
    </source>
</evidence>
<evidence type="ECO:0008006" key="3">
    <source>
        <dbReference type="Google" id="ProtNLM"/>
    </source>
</evidence>
<dbReference type="Gene3D" id="3.40.50.150">
    <property type="entry name" value="Vaccinia Virus protein VP39"/>
    <property type="match status" value="1"/>
</dbReference>
<dbReference type="InterPro" id="IPR029063">
    <property type="entry name" value="SAM-dependent_MTases_sf"/>
</dbReference>
<reference evidence="1" key="1">
    <citation type="submission" date="2022-01" db="EMBL/GenBank/DDBJ databases">
        <title>Novel bile acid biosynthetic pathways are enriched in the microbiome of centenarians.</title>
        <authorList>
            <person name="Sato Y."/>
            <person name="Atarashi K."/>
            <person name="Plichta R.D."/>
            <person name="Arai Y."/>
            <person name="Sasajima S."/>
            <person name="Kearney M.S."/>
            <person name="Suda W."/>
            <person name="Takeshita K."/>
            <person name="Sasaki T."/>
            <person name="Okamoto S."/>
            <person name="Skelly N.A."/>
            <person name="Okamura Y."/>
            <person name="Vlamakis H."/>
            <person name="Li Y."/>
            <person name="Tanoue T."/>
            <person name="Takei H."/>
            <person name="Nittono H."/>
            <person name="Narushima S."/>
            <person name="Irie J."/>
            <person name="Itoh H."/>
            <person name="Moriya K."/>
            <person name="Sugiura Y."/>
            <person name="Suematsu M."/>
            <person name="Moritoki N."/>
            <person name="Shibata S."/>
            <person name="Littman R.D."/>
            <person name="Fischbach A.M."/>
            <person name="Uwamino Y."/>
            <person name="Inoue T."/>
            <person name="Honda A."/>
            <person name="Hattori M."/>
            <person name="Murai T."/>
            <person name="Xavier J.R."/>
            <person name="Hirose N."/>
            <person name="Honda K."/>
        </authorList>
    </citation>
    <scope>NUCLEOTIDE SEQUENCE</scope>
    <source>
        <strain evidence="1">CE91-St16</strain>
    </source>
</reference>
<gene>
    <name evidence="1" type="ORF">CE91St16_26900</name>
</gene>
<sequence>MTTGELPPELRKIPFRTVISMEVIEHLYSPRTFAAFVRSILEANGGGRFILTTPYHGYLKNLSIALAGKADRHYSALWEGGHIKFWSRRTLAILLREAGFRNMAFTGAGRIPYLWRHMVFSAEAPAAAEVRACDPAAEP</sequence>
<dbReference type="EMBL" id="BQOL01000002">
    <property type="protein sequence ID" value="GKI19782.1"/>
    <property type="molecule type" value="Genomic_DNA"/>
</dbReference>
<dbReference type="AlphaFoldDB" id="A0AA37NS58"/>
<comment type="caution">
    <text evidence="1">The sequence shown here is derived from an EMBL/GenBank/DDBJ whole genome shotgun (WGS) entry which is preliminary data.</text>
</comment>
<dbReference type="Pfam" id="PF13489">
    <property type="entry name" value="Methyltransf_23"/>
    <property type="match status" value="1"/>
</dbReference>